<dbReference type="AlphaFoldDB" id="A0AB36RH31"/>
<feature type="transmembrane region" description="Helical" evidence="1">
    <location>
        <begin position="38"/>
        <end position="58"/>
    </location>
</feature>
<evidence type="ECO:0000313" key="4">
    <source>
        <dbReference type="Proteomes" id="UP000216215"/>
    </source>
</evidence>
<comment type="caution">
    <text evidence="3">The sequence shown here is derived from an EMBL/GenBank/DDBJ whole genome shotgun (WGS) entry which is preliminary data.</text>
</comment>
<evidence type="ECO:0000259" key="2">
    <source>
        <dbReference type="Pfam" id="PF07331"/>
    </source>
</evidence>
<sequence length="155" mass="16100">MSVQRLDLLVAALLIIFGLWLIYTGIGYGLMQGTTPGAGLFPIIIGSSIALLSAINLYRALGGVEKLGPGISGREAAKAGVVIAALLIAVWLTPYLGMMIATMLAMAAIGLALRTEPGPVFFVKLAAVSVITPIILLLLFQNLLGVPTPRGLLGF</sequence>
<evidence type="ECO:0000256" key="1">
    <source>
        <dbReference type="SAM" id="Phobius"/>
    </source>
</evidence>
<keyword evidence="1" id="KW-1133">Transmembrane helix</keyword>
<dbReference type="RefSeq" id="WP_095482825.1">
    <property type="nucleotide sequence ID" value="NZ_CP088151.1"/>
</dbReference>
<protein>
    <recommendedName>
        <fullName evidence="2">DUF1468 domain-containing protein</fullName>
    </recommendedName>
</protein>
<proteinExistence type="predicted"/>
<gene>
    <name evidence="3" type="ORF">CIT25_01655</name>
</gene>
<organism evidence="3 4">
    <name type="scientific">Mesorhizobium mediterraneum</name>
    <dbReference type="NCBI Taxonomy" id="43617"/>
    <lineage>
        <taxon>Bacteria</taxon>
        <taxon>Pseudomonadati</taxon>
        <taxon>Pseudomonadota</taxon>
        <taxon>Alphaproteobacteria</taxon>
        <taxon>Hyphomicrobiales</taxon>
        <taxon>Phyllobacteriaceae</taxon>
        <taxon>Mesorhizobium</taxon>
    </lineage>
</organism>
<feature type="domain" description="DUF1468" evidence="2">
    <location>
        <begin position="9"/>
        <end position="149"/>
    </location>
</feature>
<feature type="transmembrane region" description="Helical" evidence="1">
    <location>
        <begin position="79"/>
        <end position="109"/>
    </location>
</feature>
<accession>A0AB36RH31</accession>
<dbReference type="InterPro" id="IPR009936">
    <property type="entry name" value="DUF1468"/>
</dbReference>
<name>A0AB36RH31_9HYPH</name>
<feature type="transmembrane region" description="Helical" evidence="1">
    <location>
        <begin position="7"/>
        <end position="26"/>
    </location>
</feature>
<keyword evidence="4" id="KW-1185">Reference proteome</keyword>
<feature type="transmembrane region" description="Helical" evidence="1">
    <location>
        <begin position="121"/>
        <end position="140"/>
    </location>
</feature>
<dbReference type="Pfam" id="PF07331">
    <property type="entry name" value="TctB"/>
    <property type="match status" value="1"/>
</dbReference>
<keyword evidence="1" id="KW-0812">Transmembrane</keyword>
<keyword evidence="1" id="KW-0472">Membrane</keyword>
<reference evidence="4" key="1">
    <citation type="submission" date="2017-08" db="EMBL/GenBank/DDBJ databases">
        <title>Mesorhizobium wenxinae sp. nov., a novel rhizobial species isolated from root nodules of chickpea (Cicer arietinum L.).</title>
        <authorList>
            <person name="Zhang J."/>
        </authorList>
    </citation>
    <scope>NUCLEOTIDE SEQUENCE [LARGE SCALE GENOMIC DNA]</scope>
    <source>
        <strain evidence="4">USDA 3392</strain>
    </source>
</reference>
<dbReference type="Proteomes" id="UP000216215">
    <property type="component" value="Unassembled WGS sequence"/>
</dbReference>
<dbReference type="EMBL" id="NPKI01000002">
    <property type="protein sequence ID" value="PAQ04217.1"/>
    <property type="molecule type" value="Genomic_DNA"/>
</dbReference>
<evidence type="ECO:0000313" key="3">
    <source>
        <dbReference type="EMBL" id="PAQ04217.1"/>
    </source>
</evidence>